<dbReference type="Pfam" id="PF18367">
    <property type="entry name" value="Rv2175c_C"/>
    <property type="match status" value="1"/>
</dbReference>
<protein>
    <submittedName>
        <fullName evidence="3">Transcriptional regulator</fullName>
    </submittedName>
</protein>
<evidence type="ECO:0000313" key="3">
    <source>
        <dbReference type="EMBL" id="GGD85697.1"/>
    </source>
</evidence>
<organism evidence="3 4">
    <name type="scientific">Microbacterium murale</name>
    <dbReference type="NCBI Taxonomy" id="1081040"/>
    <lineage>
        <taxon>Bacteria</taxon>
        <taxon>Bacillati</taxon>
        <taxon>Actinomycetota</taxon>
        <taxon>Actinomycetes</taxon>
        <taxon>Micrococcales</taxon>
        <taxon>Microbacteriaceae</taxon>
        <taxon>Microbacterium</taxon>
    </lineage>
</organism>
<gene>
    <name evidence="3" type="ORF">GCM10007269_30780</name>
</gene>
<dbReference type="EMBL" id="BMCM01000005">
    <property type="protein sequence ID" value="GGD85697.1"/>
    <property type="molecule type" value="Genomic_DNA"/>
</dbReference>
<dbReference type="InterPro" id="IPR041098">
    <property type="entry name" value="Rv2175c_C"/>
</dbReference>
<evidence type="ECO:0000259" key="2">
    <source>
        <dbReference type="Pfam" id="PF21531"/>
    </source>
</evidence>
<name>A0ABQ1RZ70_9MICO</name>
<dbReference type="Proteomes" id="UP000629365">
    <property type="component" value="Unassembled WGS sequence"/>
</dbReference>
<evidence type="ECO:0000313" key="4">
    <source>
        <dbReference type="Proteomes" id="UP000629365"/>
    </source>
</evidence>
<accession>A0ABQ1RZ70</accession>
<dbReference type="RefSeq" id="WP_373284499.1">
    <property type="nucleotide sequence ID" value="NZ_BMCM01000005.1"/>
</dbReference>
<dbReference type="InterPro" id="IPR048576">
    <property type="entry name" value="Rv2175c_wHTH"/>
</dbReference>
<sequence length="116" mass="12820">MSETSPEPTAIEWLTMPDLVERLDEPLGRVRRMISEQYLVGSNRNGVFGVPAQFIVDGHPLSSLRGTIIVLTDAGFTDDEVIDWLFSEDDELGRTPIAALLDGHKSAVRRVARTLA</sequence>
<dbReference type="Pfam" id="PF21531">
    <property type="entry name" value="Rv2175c_wHTH"/>
    <property type="match status" value="1"/>
</dbReference>
<reference evidence="4" key="1">
    <citation type="journal article" date="2019" name="Int. J. Syst. Evol. Microbiol.">
        <title>The Global Catalogue of Microorganisms (GCM) 10K type strain sequencing project: providing services to taxonomists for standard genome sequencing and annotation.</title>
        <authorList>
            <consortium name="The Broad Institute Genomics Platform"/>
            <consortium name="The Broad Institute Genome Sequencing Center for Infectious Disease"/>
            <person name="Wu L."/>
            <person name="Ma J."/>
        </authorList>
    </citation>
    <scope>NUCLEOTIDE SEQUENCE [LARGE SCALE GENOMIC DNA]</scope>
    <source>
        <strain evidence="4">CCM 7640</strain>
    </source>
</reference>
<feature type="domain" description="Rv2175c C-terminal" evidence="1">
    <location>
        <begin position="63"/>
        <end position="116"/>
    </location>
</feature>
<comment type="caution">
    <text evidence="3">The sequence shown here is derived from an EMBL/GenBank/DDBJ whole genome shotgun (WGS) entry which is preliminary data.</text>
</comment>
<feature type="domain" description="DNA-binding protein Rv2175c wHTH" evidence="2">
    <location>
        <begin position="9"/>
        <end position="55"/>
    </location>
</feature>
<evidence type="ECO:0000259" key="1">
    <source>
        <dbReference type="Pfam" id="PF18367"/>
    </source>
</evidence>
<proteinExistence type="predicted"/>
<keyword evidence="4" id="KW-1185">Reference proteome</keyword>